<dbReference type="STRING" id="767817.Desgi_3649"/>
<proteinExistence type="predicted"/>
<dbReference type="KEGG" id="dgi:Desgi_3649"/>
<dbReference type="AlphaFoldDB" id="R4KN21"/>
<gene>
    <name evidence="1" type="ORF">Desgi_3649</name>
</gene>
<organism evidence="1 2">
    <name type="scientific">Desulfoscipio gibsoniae DSM 7213</name>
    <dbReference type="NCBI Taxonomy" id="767817"/>
    <lineage>
        <taxon>Bacteria</taxon>
        <taxon>Bacillati</taxon>
        <taxon>Bacillota</taxon>
        <taxon>Clostridia</taxon>
        <taxon>Eubacteriales</taxon>
        <taxon>Desulfallaceae</taxon>
        <taxon>Desulfoscipio</taxon>
    </lineage>
</organism>
<dbReference type="EMBL" id="CP003273">
    <property type="protein sequence ID" value="AGL02972.1"/>
    <property type="molecule type" value="Genomic_DNA"/>
</dbReference>
<sequence length="95" mass="10861">MLHLSCSVVKIICVYLFLLLVKLFSVNIGRRSNLINTNDKAELQNCINNAKSVIGEIKSAINRINDQQERQELQKLSNKADTLLDEANQRFNKIM</sequence>
<accession>R4KN21</accession>
<reference evidence="1 2" key="1">
    <citation type="submission" date="2012-01" db="EMBL/GenBank/DDBJ databases">
        <title>Complete sequence of Desulfotomaculum gibsoniae DSM 7213.</title>
        <authorList>
            <consortium name="US DOE Joint Genome Institute"/>
            <person name="Lucas S."/>
            <person name="Han J."/>
            <person name="Lapidus A."/>
            <person name="Cheng J.-F."/>
            <person name="Goodwin L."/>
            <person name="Pitluck S."/>
            <person name="Peters L."/>
            <person name="Ovchinnikova G."/>
            <person name="Teshima H."/>
            <person name="Detter J.C."/>
            <person name="Han C."/>
            <person name="Tapia R."/>
            <person name="Land M."/>
            <person name="Hauser L."/>
            <person name="Kyrpides N."/>
            <person name="Ivanova N."/>
            <person name="Pagani I."/>
            <person name="Parshina S."/>
            <person name="Plugge C."/>
            <person name="Muyzer G."/>
            <person name="Kuever J."/>
            <person name="Ivanova A."/>
            <person name="Nazina T."/>
            <person name="Klenk H.-P."/>
            <person name="Brambilla E."/>
            <person name="Spring S."/>
            <person name="Stams A.F."/>
            <person name="Woyke T."/>
        </authorList>
    </citation>
    <scope>NUCLEOTIDE SEQUENCE [LARGE SCALE GENOMIC DNA]</scope>
    <source>
        <strain evidence="1 2">DSM 7213</strain>
    </source>
</reference>
<dbReference type="Proteomes" id="UP000013520">
    <property type="component" value="Chromosome"/>
</dbReference>
<evidence type="ECO:0000313" key="1">
    <source>
        <dbReference type="EMBL" id="AGL02972.1"/>
    </source>
</evidence>
<evidence type="ECO:0000313" key="2">
    <source>
        <dbReference type="Proteomes" id="UP000013520"/>
    </source>
</evidence>
<keyword evidence="2" id="KW-1185">Reference proteome</keyword>
<protein>
    <submittedName>
        <fullName evidence="1">Uncharacterized protein</fullName>
    </submittedName>
</protein>
<name>R4KN21_9FIRM</name>
<dbReference type="HOGENOM" id="CLU_2368260_0_0_9"/>